<reference evidence="2" key="1">
    <citation type="submission" date="2021-01" db="EMBL/GenBank/DDBJ databases">
        <title>Whole genome shotgun sequence of Planobispora rosea NBRC 15558.</title>
        <authorList>
            <person name="Komaki H."/>
            <person name="Tamura T."/>
        </authorList>
    </citation>
    <scope>NUCLEOTIDE SEQUENCE</scope>
    <source>
        <strain evidence="2">NBRC 15558</strain>
    </source>
</reference>
<dbReference type="EMBL" id="BOOI01000029">
    <property type="protein sequence ID" value="GIH84943.1"/>
    <property type="molecule type" value="Genomic_DNA"/>
</dbReference>
<evidence type="ECO:0000256" key="1">
    <source>
        <dbReference type="SAM" id="MobiDB-lite"/>
    </source>
</evidence>
<evidence type="ECO:0000313" key="2">
    <source>
        <dbReference type="EMBL" id="GIH84943.1"/>
    </source>
</evidence>
<dbReference type="AlphaFoldDB" id="A0A8J3S7S5"/>
<sequence>MAGGGNRRGLVFGVLVGLLALVGVYLTLADTGDLGQSRADPAGVSRTVPEPPVRVTEEPSRPAATASDAPFDVYSYLPMTKQELSAAADYARRFTAEYGTYDHREDPVAHGDRLRGYATAEFADVLVRARTAAAFVEANRADEVVSAGSATVKEIRQVQSSSVVFVVACTERITSKGGPRDRTDEYAVTLIPVGDGWRVHDLQPADAGQEGDDQITGAGG</sequence>
<protein>
    <submittedName>
        <fullName evidence="2">Uncharacterized protein</fullName>
    </submittedName>
</protein>
<keyword evidence="3" id="KW-1185">Reference proteome</keyword>
<evidence type="ECO:0000313" key="3">
    <source>
        <dbReference type="Proteomes" id="UP000655044"/>
    </source>
</evidence>
<feature type="region of interest" description="Disordered" evidence="1">
    <location>
        <begin position="36"/>
        <end position="66"/>
    </location>
</feature>
<accession>A0A8J3S7S5</accession>
<organism evidence="2 3">
    <name type="scientific">Planobispora rosea</name>
    <dbReference type="NCBI Taxonomy" id="35762"/>
    <lineage>
        <taxon>Bacteria</taxon>
        <taxon>Bacillati</taxon>
        <taxon>Actinomycetota</taxon>
        <taxon>Actinomycetes</taxon>
        <taxon>Streptosporangiales</taxon>
        <taxon>Streptosporangiaceae</taxon>
        <taxon>Planobispora</taxon>
    </lineage>
</organism>
<proteinExistence type="predicted"/>
<gene>
    <name evidence="2" type="ORF">Pro02_33510</name>
</gene>
<comment type="caution">
    <text evidence="2">The sequence shown here is derived from an EMBL/GenBank/DDBJ whole genome shotgun (WGS) entry which is preliminary data.</text>
</comment>
<name>A0A8J3S7S5_PLARO</name>
<dbReference type="RefSeq" id="WP_189242180.1">
    <property type="nucleotide sequence ID" value="NZ_BMQP01000010.1"/>
</dbReference>
<dbReference type="Proteomes" id="UP000655044">
    <property type="component" value="Unassembled WGS sequence"/>
</dbReference>